<evidence type="ECO:0000259" key="2">
    <source>
        <dbReference type="PROSITE" id="PS50206"/>
    </source>
</evidence>
<name>A0A0C9X9J7_9AGAR</name>
<feature type="domain" description="Rhodanese" evidence="2">
    <location>
        <begin position="225"/>
        <end position="323"/>
    </location>
</feature>
<gene>
    <name evidence="3" type="ORF">K443DRAFT_678217</name>
</gene>
<evidence type="ECO:0000313" key="4">
    <source>
        <dbReference type="Proteomes" id="UP000054477"/>
    </source>
</evidence>
<protein>
    <submittedName>
        <fullName evidence="3">Unplaced genomic scaffold K443scaffold_68, whole genome shotgun sequence</fullName>
    </submittedName>
</protein>
<dbReference type="EMBL" id="KN838603">
    <property type="protein sequence ID" value="KIK01676.1"/>
    <property type="molecule type" value="Genomic_DNA"/>
</dbReference>
<dbReference type="HOGENOM" id="CLU_069439_0_0_1"/>
<dbReference type="InterPro" id="IPR001763">
    <property type="entry name" value="Rhodanese-like_dom"/>
</dbReference>
<dbReference type="Proteomes" id="UP000054477">
    <property type="component" value="Unassembled WGS sequence"/>
</dbReference>
<proteinExistence type="predicted"/>
<dbReference type="Gene3D" id="3.40.250.10">
    <property type="entry name" value="Rhodanese-like domain"/>
    <property type="match status" value="1"/>
</dbReference>
<evidence type="ECO:0000313" key="3">
    <source>
        <dbReference type="EMBL" id="KIK01676.1"/>
    </source>
</evidence>
<dbReference type="AlphaFoldDB" id="A0A0C9X9J7"/>
<sequence>MIGYRGVRSPTLTNRSVSPSTTDPASVVGDAVLAISTPRRRTLADVRNQVAIGLAVRIISKAESLDGVRVGVALTMPTNYDEDFLRAVTSEISRRLTLNSNEHLFAVATTVQSISSVPNTLIILGSSEDYVLRAKLLAGSKFIGRIITSASEEKQWVATISDIGASLYDEAALWDVVRKSAREPVDPLLPPPGSRSIDQILTEARSKLERITPMQAFDELRESKVNAPTFLVDIRPAAQRETQGGIYGSLIIERNVLEWRFDPRADSRLTIADRFDLRIIVFCQEGYTSSLAAYSLQQLGLLNATDMIGGYEAWKEARLPIDIDQAHPRSLVSLAGSVV</sequence>
<dbReference type="SUPFAM" id="SSF52821">
    <property type="entry name" value="Rhodanese/Cell cycle control phosphatase"/>
    <property type="match status" value="1"/>
</dbReference>
<dbReference type="InterPro" id="IPR036873">
    <property type="entry name" value="Rhodanese-like_dom_sf"/>
</dbReference>
<dbReference type="STRING" id="1095629.A0A0C9X9J7"/>
<dbReference type="OrthoDB" id="566238at2759"/>
<reference evidence="3 4" key="1">
    <citation type="submission" date="2014-04" db="EMBL/GenBank/DDBJ databases">
        <authorList>
            <consortium name="DOE Joint Genome Institute"/>
            <person name="Kuo A."/>
            <person name="Kohler A."/>
            <person name="Nagy L.G."/>
            <person name="Floudas D."/>
            <person name="Copeland A."/>
            <person name="Barry K.W."/>
            <person name="Cichocki N."/>
            <person name="Veneault-Fourrey C."/>
            <person name="LaButti K."/>
            <person name="Lindquist E.A."/>
            <person name="Lipzen A."/>
            <person name="Lundell T."/>
            <person name="Morin E."/>
            <person name="Murat C."/>
            <person name="Sun H."/>
            <person name="Tunlid A."/>
            <person name="Henrissat B."/>
            <person name="Grigoriev I.V."/>
            <person name="Hibbett D.S."/>
            <person name="Martin F."/>
            <person name="Nordberg H.P."/>
            <person name="Cantor M.N."/>
            <person name="Hua S.X."/>
        </authorList>
    </citation>
    <scope>NUCLEOTIDE SEQUENCE [LARGE SCALE GENOMIC DNA]</scope>
    <source>
        <strain evidence="3 4">LaAM-08-1</strain>
    </source>
</reference>
<reference evidence="4" key="2">
    <citation type="submission" date="2015-01" db="EMBL/GenBank/DDBJ databases">
        <title>Evolutionary Origins and Diversification of the Mycorrhizal Mutualists.</title>
        <authorList>
            <consortium name="DOE Joint Genome Institute"/>
            <consortium name="Mycorrhizal Genomics Consortium"/>
            <person name="Kohler A."/>
            <person name="Kuo A."/>
            <person name="Nagy L.G."/>
            <person name="Floudas D."/>
            <person name="Copeland A."/>
            <person name="Barry K.W."/>
            <person name="Cichocki N."/>
            <person name="Veneault-Fourrey C."/>
            <person name="LaButti K."/>
            <person name="Lindquist E.A."/>
            <person name="Lipzen A."/>
            <person name="Lundell T."/>
            <person name="Morin E."/>
            <person name="Murat C."/>
            <person name="Riley R."/>
            <person name="Ohm R."/>
            <person name="Sun H."/>
            <person name="Tunlid A."/>
            <person name="Henrissat B."/>
            <person name="Grigoriev I.V."/>
            <person name="Hibbett D.S."/>
            <person name="Martin F."/>
        </authorList>
    </citation>
    <scope>NUCLEOTIDE SEQUENCE [LARGE SCALE GENOMIC DNA]</scope>
    <source>
        <strain evidence="4">LaAM-08-1</strain>
    </source>
</reference>
<dbReference type="Pfam" id="PF00581">
    <property type="entry name" value="Rhodanese"/>
    <property type="match status" value="1"/>
</dbReference>
<keyword evidence="4" id="KW-1185">Reference proteome</keyword>
<feature type="compositionally biased region" description="Polar residues" evidence="1">
    <location>
        <begin position="10"/>
        <end position="24"/>
    </location>
</feature>
<organism evidence="3 4">
    <name type="scientific">Laccaria amethystina LaAM-08-1</name>
    <dbReference type="NCBI Taxonomy" id="1095629"/>
    <lineage>
        <taxon>Eukaryota</taxon>
        <taxon>Fungi</taxon>
        <taxon>Dikarya</taxon>
        <taxon>Basidiomycota</taxon>
        <taxon>Agaricomycotina</taxon>
        <taxon>Agaricomycetes</taxon>
        <taxon>Agaricomycetidae</taxon>
        <taxon>Agaricales</taxon>
        <taxon>Agaricineae</taxon>
        <taxon>Hydnangiaceae</taxon>
        <taxon>Laccaria</taxon>
    </lineage>
</organism>
<dbReference type="SMART" id="SM00450">
    <property type="entry name" value="RHOD"/>
    <property type="match status" value="1"/>
</dbReference>
<dbReference type="PROSITE" id="PS50206">
    <property type="entry name" value="RHODANESE_3"/>
    <property type="match status" value="1"/>
</dbReference>
<evidence type="ECO:0000256" key="1">
    <source>
        <dbReference type="SAM" id="MobiDB-lite"/>
    </source>
</evidence>
<feature type="region of interest" description="Disordered" evidence="1">
    <location>
        <begin position="1"/>
        <end position="24"/>
    </location>
</feature>
<accession>A0A0C9X9J7</accession>